<evidence type="ECO:0000313" key="3">
    <source>
        <dbReference type="Proteomes" id="UP001190640"/>
    </source>
</evidence>
<sequence>MKRKTAEYLWKPVLQTKASPCDRFKHACCICRGFIYVYGGRHTTTLSDFWRYRIGSEKWERLDSSEDGPEELEEHTMVEYQGILYIFGGMVDSAFTQKKNPFWLYDTDSAKWLQRQLSAVEGEGTTPTNRKGHSAVVYRGSMYMYGGYIDIKGVSQEFWTFCFDTEQWLPVPATLDGGSPGPRHGHAAVVYGNGMYMFGGLMGLSEQKDFWKWDFITTDWSSIRRSQGPPKVVGHSALIFQDSMLVFGGGISNTKPNGTLWKYHFPSEMWKKLASPTDPNPSSKAYHCLLGLGYGFQERADSSCISLSYCLHQKEKRCSKILAISKQHSCFCEYFQTEPTYQAFSNDDGNEIEMRTFHQLPTKPGLCSSQTTSNAELSSNEPAGLLSKKEQIPYLSLSREQQDLASLDLAEKETGFSCLNPDSVDIGGLSAVLFVIGGKPFSSSSAISFWQMELDRI</sequence>
<evidence type="ECO:0000313" key="4">
    <source>
        <dbReference type="RefSeq" id="XP_054826400.1"/>
    </source>
</evidence>
<gene>
    <name evidence="4" type="primary">LOC129323758</name>
</gene>
<dbReference type="InterPro" id="IPR015915">
    <property type="entry name" value="Kelch-typ_b-propeller"/>
</dbReference>
<protein>
    <submittedName>
        <fullName evidence="4">Ras guanine nucleotide exchange factor F-like isoform X1</fullName>
    </submittedName>
</protein>
<dbReference type="GO" id="GO:0005794">
    <property type="term" value="C:Golgi apparatus"/>
    <property type="evidence" value="ECO:0007669"/>
    <property type="project" value="TreeGrafter"/>
</dbReference>
<dbReference type="Proteomes" id="UP001190640">
    <property type="component" value="Chromosome 2"/>
</dbReference>
<name>A0AA97KLS2_EUBMA</name>
<organism evidence="3 4">
    <name type="scientific">Eublepharis macularius</name>
    <name type="common">Leopard gecko</name>
    <name type="synonym">Cyrtodactylus macularius</name>
    <dbReference type="NCBI Taxonomy" id="481883"/>
    <lineage>
        <taxon>Eukaryota</taxon>
        <taxon>Metazoa</taxon>
        <taxon>Chordata</taxon>
        <taxon>Craniata</taxon>
        <taxon>Vertebrata</taxon>
        <taxon>Euteleostomi</taxon>
        <taxon>Lepidosauria</taxon>
        <taxon>Squamata</taxon>
        <taxon>Bifurcata</taxon>
        <taxon>Gekkota</taxon>
        <taxon>Eublepharidae</taxon>
        <taxon>Eublepharinae</taxon>
        <taxon>Eublepharis</taxon>
    </lineage>
</organism>
<dbReference type="InterPro" id="IPR051568">
    <property type="entry name" value="LZTR1/Attractin"/>
</dbReference>
<proteinExistence type="predicted"/>
<evidence type="ECO:0000256" key="1">
    <source>
        <dbReference type="ARBA" id="ARBA00022441"/>
    </source>
</evidence>
<accession>A0AA97KLS2</accession>
<keyword evidence="3" id="KW-1185">Reference proteome</keyword>
<evidence type="ECO:0000256" key="2">
    <source>
        <dbReference type="ARBA" id="ARBA00022737"/>
    </source>
</evidence>
<dbReference type="GeneID" id="129323758"/>
<reference evidence="4" key="1">
    <citation type="submission" date="2025-08" db="UniProtKB">
        <authorList>
            <consortium name="RefSeq"/>
        </authorList>
    </citation>
    <scope>IDENTIFICATION</scope>
    <source>
        <tissue evidence="4">Blood</tissue>
    </source>
</reference>
<dbReference type="RefSeq" id="XP_054826400.1">
    <property type="nucleotide sequence ID" value="XM_054970425.1"/>
</dbReference>
<keyword evidence="1" id="KW-0880">Kelch repeat</keyword>
<dbReference type="KEGG" id="emc:129323758"/>
<dbReference type="Gene3D" id="2.120.10.80">
    <property type="entry name" value="Kelch-type beta propeller"/>
    <property type="match status" value="2"/>
</dbReference>
<dbReference type="AlphaFoldDB" id="A0AA97KLS2"/>
<dbReference type="SUPFAM" id="SSF117281">
    <property type="entry name" value="Kelch motif"/>
    <property type="match status" value="1"/>
</dbReference>
<dbReference type="PANTHER" id="PTHR46376:SF1">
    <property type="entry name" value="LEUCINE-ZIPPER-LIKE TRANSCRIPTIONAL REGULATOR 1"/>
    <property type="match status" value="1"/>
</dbReference>
<keyword evidence="2" id="KW-0677">Repeat</keyword>
<dbReference type="PANTHER" id="PTHR46376">
    <property type="entry name" value="LEUCINE-ZIPPER-LIKE TRANSCRIPTIONAL REGULATOR 1"/>
    <property type="match status" value="1"/>
</dbReference>
<dbReference type="Pfam" id="PF13415">
    <property type="entry name" value="Beta-prop_FBX42"/>
    <property type="match status" value="1"/>
</dbReference>